<protein>
    <recommendedName>
        <fullName evidence="3">RHS repeat-associated core domain-containing protein</fullName>
    </recommendedName>
</protein>
<dbReference type="EMBL" id="QANS01000009">
    <property type="protein sequence ID" value="PTU28294.1"/>
    <property type="molecule type" value="Genomic_DNA"/>
</dbReference>
<accession>A0A2T5MBC1</accession>
<feature type="non-terminal residue" evidence="1">
    <location>
        <position position="1"/>
    </location>
</feature>
<organism evidence="1 2">
    <name type="scientific">Stenotrophobium rhamnosiphilum</name>
    <dbReference type="NCBI Taxonomy" id="2029166"/>
    <lineage>
        <taxon>Bacteria</taxon>
        <taxon>Pseudomonadati</taxon>
        <taxon>Pseudomonadota</taxon>
        <taxon>Gammaproteobacteria</taxon>
        <taxon>Nevskiales</taxon>
        <taxon>Nevskiaceae</taxon>
        <taxon>Stenotrophobium</taxon>
    </lineage>
</organism>
<dbReference type="RefSeq" id="WP_146166020.1">
    <property type="nucleotide sequence ID" value="NZ_QANS01000009.1"/>
</dbReference>
<keyword evidence="2" id="KW-1185">Reference proteome</keyword>
<name>A0A2T5MBC1_9GAMM</name>
<evidence type="ECO:0000313" key="2">
    <source>
        <dbReference type="Proteomes" id="UP000244248"/>
    </source>
</evidence>
<proteinExistence type="predicted"/>
<comment type="caution">
    <text evidence="1">The sequence shown here is derived from an EMBL/GenBank/DDBJ whole genome shotgun (WGS) entry which is preliminary data.</text>
</comment>
<sequence>FQNGFRDYSPFIGRYVESDPIGLNGGSWSTYGYVNGNPIGNIDPNGLQTLVLPRPIIIPIVRPAPITQTIDPALPIPNTGQPPDDPFNPKCMALAAKIVNLKKDIYDKRIPDLEENPGNLPERIGPGEKLRDTVRGHRKLLNRQLRRLRELEDRYQKECSSKC</sequence>
<evidence type="ECO:0008006" key="3">
    <source>
        <dbReference type="Google" id="ProtNLM"/>
    </source>
</evidence>
<dbReference type="Gene3D" id="2.180.10.10">
    <property type="entry name" value="RHS repeat-associated core"/>
    <property type="match status" value="1"/>
</dbReference>
<reference evidence="1 2" key="1">
    <citation type="submission" date="2018-04" db="EMBL/GenBank/DDBJ databases">
        <title>Novel species isolated from glacier.</title>
        <authorList>
            <person name="Liu Q."/>
            <person name="Xin Y.-H."/>
        </authorList>
    </citation>
    <scope>NUCLEOTIDE SEQUENCE [LARGE SCALE GENOMIC DNA]</scope>
    <source>
        <strain evidence="1 2">GT1R17</strain>
    </source>
</reference>
<gene>
    <name evidence="1" type="ORF">CJD38_17830</name>
</gene>
<dbReference type="NCBIfam" id="TIGR03696">
    <property type="entry name" value="Rhs_assc_core"/>
    <property type="match status" value="1"/>
</dbReference>
<dbReference type="AlphaFoldDB" id="A0A2T5MBC1"/>
<dbReference type="OrthoDB" id="6043530at2"/>
<evidence type="ECO:0000313" key="1">
    <source>
        <dbReference type="EMBL" id="PTU28294.1"/>
    </source>
</evidence>
<dbReference type="Proteomes" id="UP000244248">
    <property type="component" value="Unassembled WGS sequence"/>
</dbReference>
<dbReference type="InterPro" id="IPR022385">
    <property type="entry name" value="Rhs_assc_core"/>
</dbReference>